<proteinExistence type="predicted"/>
<reference evidence="5" key="1">
    <citation type="submission" date="2019-08" db="EMBL/GenBank/DDBJ databases">
        <authorList>
            <person name="Kucharzyk K."/>
            <person name="Murdoch R.W."/>
            <person name="Higgins S."/>
            <person name="Loffler F."/>
        </authorList>
    </citation>
    <scope>NUCLEOTIDE SEQUENCE</scope>
</reference>
<dbReference type="CDD" id="cd07208">
    <property type="entry name" value="Pat_hypo_Ecoli_yjju_like"/>
    <property type="match status" value="1"/>
</dbReference>
<dbReference type="InterPro" id="IPR037483">
    <property type="entry name" value="YjjU-like"/>
</dbReference>
<keyword evidence="3" id="KW-0443">Lipid metabolism</keyword>
<organism evidence="5">
    <name type="scientific">bioreactor metagenome</name>
    <dbReference type="NCBI Taxonomy" id="1076179"/>
    <lineage>
        <taxon>unclassified sequences</taxon>
        <taxon>metagenomes</taxon>
        <taxon>ecological metagenomes</taxon>
    </lineage>
</organism>
<accession>A0A644W158</accession>
<evidence type="ECO:0000313" key="5">
    <source>
        <dbReference type="EMBL" id="MPL97421.1"/>
    </source>
</evidence>
<dbReference type="Pfam" id="PF01734">
    <property type="entry name" value="Patatin"/>
    <property type="match status" value="1"/>
</dbReference>
<dbReference type="InterPro" id="IPR050301">
    <property type="entry name" value="NTE"/>
</dbReference>
<dbReference type="GO" id="GO:0016787">
    <property type="term" value="F:hydrolase activity"/>
    <property type="evidence" value="ECO:0007669"/>
    <property type="project" value="UniProtKB-KW"/>
</dbReference>
<dbReference type="InterPro" id="IPR002641">
    <property type="entry name" value="PNPLA_dom"/>
</dbReference>
<comment type="caution">
    <text evidence="5">The sequence shown here is derived from an EMBL/GenBank/DDBJ whole genome shotgun (WGS) entry which is preliminary data.</text>
</comment>
<evidence type="ECO:0000259" key="4">
    <source>
        <dbReference type="PROSITE" id="PS51635"/>
    </source>
</evidence>
<dbReference type="InterPro" id="IPR016035">
    <property type="entry name" value="Acyl_Trfase/lysoPLipase"/>
</dbReference>
<evidence type="ECO:0000256" key="1">
    <source>
        <dbReference type="ARBA" id="ARBA00022801"/>
    </source>
</evidence>
<feature type="domain" description="PNPLA" evidence="4">
    <location>
        <begin position="9"/>
        <end position="176"/>
    </location>
</feature>
<evidence type="ECO:0000256" key="3">
    <source>
        <dbReference type="ARBA" id="ARBA00023098"/>
    </source>
</evidence>
<dbReference type="PROSITE" id="PS51635">
    <property type="entry name" value="PNPLA"/>
    <property type="match status" value="1"/>
</dbReference>
<gene>
    <name evidence="5" type="ORF">SDC9_43612</name>
</gene>
<name>A0A644W158_9ZZZZ</name>
<dbReference type="EMBL" id="VSSQ01000555">
    <property type="protein sequence ID" value="MPL97421.1"/>
    <property type="molecule type" value="Genomic_DNA"/>
</dbReference>
<dbReference type="Gene3D" id="3.40.1090.10">
    <property type="entry name" value="Cytosolic phospholipase A2 catalytic domain"/>
    <property type="match status" value="2"/>
</dbReference>
<protein>
    <recommendedName>
        <fullName evidence="4">PNPLA domain-containing protein</fullName>
    </recommendedName>
</protein>
<dbReference type="SUPFAM" id="SSF52151">
    <property type="entry name" value="FabD/lysophospholipase-like"/>
    <property type="match status" value="1"/>
</dbReference>
<dbReference type="GO" id="GO:0016042">
    <property type="term" value="P:lipid catabolic process"/>
    <property type="evidence" value="ECO:0007669"/>
    <property type="project" value="UniProtKB-KW"/>
</dbReference>
<evidence type="ECO:0000256" key="2">
    <source>
        <dbReference type="ARBA" id="ARBA00022963"/>
    </source>
</evidence>
<keyword evidence="2" id="KW-0442">Lipid degradation</keyword>
<dbReference type="AlphaFoldDB" id="A0A644W158"/>
<dbReference type="InterPro" id="IPR045943">
    <property type="entry name" value="DUF6363"/>
</dbReference>
<dbReference type="PANTHER" id="PTHR14226:SF25">
    <property type="entry name" value="PHOSPHOESTERASE"/>
    <property type="match status" value="1"/>
</dbReference>
<dbReference type="Pfam" id="PF19890">
    <property type="entry name" value="DUF6363"/>
    <property type="match status" value="1"/>
</dbReference>
<dbReference type="PANTHER" id="PTHR14226">
    <property type="entry name" value="NEUROPATHY TARGET ESTERASE/SWISS CHEESE D.MELANOGASTER"/>
    <property type="match status" value="1"/>
</dbReference>
<keyword evidence="1" id="KW-0378">Hydrolase</keyword>
<sequence length="286" mass="32364">MENVESTSLILEGGGMRGVYTAGVLDLLLDEKIDIKYCVGVSAGACNCISYISKQHKRNYRVNLNYINDRRYLSFSNLIKTGSAFGMEMLFNIIPNELEPFDHEGFKNSGAKFIVGATNCKTGLPEFYHIKDFNEDGYDAIKASISLPLVAKVIDFDNKKLMDGGIAAPIPIQKAIDDGIKKHVVILTQHKGYKKGKNKMMPIIKRKYKNHQGLINAMENRYKIYNDTLDKIDELEAEGKCFVIRPSSPLEVSRFEKDKEKLELIYNQGYEDAKKLSADLKKFLEI</sequence>